<evidence type="ECO:0000313" key="2">
    <source>
        <dbReference type="Proteomes" id="UP000314294"/>
    </source>
</evidence>
<organism evidence="1 2">
    <name type="scientific">Liparis tanakae</name>
    <name type="common">Tanaka's snailfish</name>
    <dbReference type="NCBI Taxonomy" id="230148"/>
    <lineage>
        <taxon>Eukaryota</taxon>
        <taxon>Metazoa</taxon>
        <taxon>Chordata</taxon>
        <taxon>Craniata</taxon>
        <taxon>Vertebrata</taxon>
        <taxon>Euteleostomi</taxon>
        <taxon>Actinopterygii</taxon>
        <taxon>Neopterygii</taxon>
        <taxon>Teleostei</taxon>
        <taxon>Neoteleostei</taxon>
        <taxon>Acanthomorphata</taxon>
        <taxon>Eupercaria</taxon>
        <taxon>Perciformes</taxon>
        <taxon>Cottioidei</taxon>
        <taxon>Cottales</taxon>
        <taxon>Liparidae</taxon>
        <taxon>Liparis</taxon>
    </lineage>
</organism>
<dbReference type="EMBL" id="SRLO01000012">
    <property type="protein sequence ID" value="TNN87022.1"/>
    <property type="molecule type" value="Genomic_DNA"/>
</dbReference>
<dbReference type="Proteomes" id="UP000314294">
    <property type="component" value="Unassembled WGS sequence"/>
</dbReference>
<protein>
    <submittedName>
        <fullName evidence="1">Uncharacterized protein</fullName>
    </submittedName>
</protein>
<sequence>MEPRGDERFLRVEARAAELPYTMLASTKEVMALSCSRRLRVGTPATQLGAERKKGIQLWTPCRGSDRGIWGERGCGCTGALRGQHHVVVHPLTPFHQQVGEGGVQRDVVVVSEQHLLGHQPHLDTRGGFTWRQVTGRRTAAGCCRTLTGGRLALW</sequence>
<accession>A0A4Z2JCJ2</accession>
<proteinExistence type="predicted"/>
<comment type="caution">
    <text evidence="1">The sequence shown here is derived from an EMBL/GenBank/DDBJ whole genome shotgun (WGS) entry which is preliminary data.</text>
</comment>
<reference evidence="1 2" key="1">
    <citation type="submission" date="2019-03" db="EMBL/GenBank/DDBJ databases">
        <title>First draft genome of Liparis tanakae, snailfish: a comprehensive survey of snailfish specific genes.</title>
        <authorList>
            <person name="Kim W."/>
            <person name="Song I."/>
            <person name="Jeong J.-H."/>
            <person name="Kim D."/>
            <person name="Kim S."/>
            <person name="Ryu S."/>
            <person name="Song J.Y."/>
            <person name="Lee S.K."/>
        </authorList>
    </citation>
    <scope>NUCLEOTIDE SEQUENCE [LARGE SCALE GENOMIC DNA]</scope>
    <source>
        <tissue evidence="1">Muscle</tissue>
    </source>
</reference>
<keyword evidence="2" id="KW-1185">Reference proteome</keyword>
<gene>
    <name evidence="1" type="ORF">EYF80_002777</name>
</gene>
<dbReference type="AlphaFoldDB" id="A0A4Z2JCJ2"/>
<evidence type="ECO:0000313" key="1">
    <source>
        <dbReference type="EMBL" id="TNN87022.1"/>
    </source>
</evidence>
<name>A0A4Z2JCJ2_9TELE</name>